<proteinExistence type="predicted"/>
<evidence type="ECO:0000256" key="2">
    <source>
        <dbReference type="ARBA" id="ARBA00022679"/>
    </source>
</evidence>
<keyword evidence="3" id="KW-0812">Transmembrane</keyword>
<feature type="domain" description="Glycosyltransferase 2-like" evidence="4">
    <location>
        <begin position="9"/>
        <end position="140"/>
    </location>
</feature>
<dbReference type="InterPro" id="IPR001173">
    <property type="entry name" value="Glyco_trans_2-like"/>
</dbReference>
<organism evidence="5 6">
    <name type="scientific">Bacteroides fragilis</name>
    <dbReference type="NCBI Taxonomy" id="817"/>
    <lineage>
        <taxon>Bacteria</taxon>
        <taxon>Pseudomonadati</taxon>
        <taxon>Bacteroidota</taxon>
        <taxon>Bacteroidia</taxon>
        <taxon>Bacteroidales</taxon>
        <taxon>Bacteroidaceae</taxon>
        <taxon>Bacteroides</taxon>
    </lineage>
</organism>
<dbReference type="RefSeq" id="WP_226776891.1">
    <property type="nucleotide sequence ID" value="NZ_JABAGK010000007.1"/>
</dbReference>
<sequence length="355" mass="42288">MNLPCKVTLAMPVYNVEKYIERALLSALNQTFESIEYLVIDDKGQDESMNIVRRIVTKHPRGKYVRIIDHGENRGTGATKNTAIKEAKGKYLYFMDSDDEIIPNCIALLYDKIHNTDLDWVMGAYSEITFSTNKIINSIGENRQLRGKYCLVEHILKGHFVSIATWNKLYELDFLRKNKIKCVSNHLNEDAWFFFQLMLMTRKCILIPEITYYYYKTESSITDFRSYTEEKKQRITSQYIEIDLLKKNLLNQYTFDKSYPLLLCVTMRESFRYAYEVSCLNVSGENMNMFSKFYMRYKNNSSRIAVRQFMSYPVSIGQIFKMPRKRIEIFLYWLISFIPYFFQYVFIVIVRFIRK</sequence>
<dbReference type="PANTHER" id="PTHR22916:SF51">
    <property type="entry name" value="GLYCOSYLTRANSFERASE EPSH-RELATED"/>
    <property type="match status" value="1"/>
</dbReference>
<dbReference type="SUPFAM" id="SSF53448">
    <property type="entry name" value="Nucleotide-diphospho-sugar transferases"/>
    <property type="match status" value="1"/>
</dbReference>
<keyword evidence="2 5" id="KW-0808">Transferase</keyword>
<dbReference type="EC" id="2.4.-.-" evidence="5"/>
<reference evidence="5" key="1">
    <citation type="submission" date="2022-08" db="EMBL/GenBank/DDBJ databases">
        <title>Genome Sequencing of Bacteroides fragilis Group Isolates with Nanopore Technology.</title>
        <authorList>
            <person name="Tisza M.J."/>
            <person name="Smith D."/>
            <person name="Dekker J.P."/>
        </authorList>
    </citation>
    <scope>NUCLEOTIDE SEQUENCE</scope>
    <source>
        <strain evidence="5">BFG-70</strain>
    </source>
</reference>
<dbReference type="Proteomes" id="UP001060330">
    <property type="component" value="Chromosome"/>
</dbReference>
<evidence type="ECO:0000259" key="4">
    <source>
        <dbReference type="Pfam" id="PF00535"/>
    </source>
</evidence>
<keyword evidence="1 5" id="KW-0328">Glycosyltransferase</keyword>
<evidence type="ECO:0000313" key="6">
    <source>
        <dbReference type="Proteomes" id="UP001060330"/>
    </source>
</evidence>
<dbReference type="GO" id="GO:0016758">
    <property type="term" value="F:hexosyltransferase activity"/>
    <property type="evidence" value="ECO:0007669"/>
    <property type="project" value="UniProtKB-ARBA"/>
</dbReference>
<keyword evidence="3" id="KW-1133">Transmembrane helix</keyword>
<evidence type="ECO:0000313" key="5">
    <source>
        <dbReference type="EMBL" id="UVR54353.1"/>
    </source>
</evidence>
<protein>
    <submittedName>
        <fullName evidence="5">Glycosyltransferase</fullName>
        <ecNumber evidence="5">2.4.-.-</ecNumber>
    </submittedName>
</protein>
<feature type="transmembrane region" description="Helical" evidence="3">
    <location>
        <begin position="330"/>
        <end position="353"/>
    </location>
</feature>
<gene>
    <name evidence="5" type="ORF">NXX45_11325</name>
</gene>
<dbReference type="InterPro" id="IPR029044">
    <property type="entry name" value="Nucleotide-diphossugar_trans"/>
</dbReference>
<dbReference type="EMBL" id="CP103216">
    <property type="protein sequence ID" value="UVR54353.1"/>
    <property type="molecule type" value="Genomic_DNA"/>
</dbReference>
<dbReference type="Pfam" id="PF00535">
    <property type="entry name" value="Glycos_transf_2"/>
    <property type="match status" value="1"/>
</dbReference>
<dbReference type="AlphaFoldDB" id="A0AAQ2S0N3"/>
<evidence type="ECO:0000256" key="1">
    <source>
        <dbReference type="ARBA" id="ARBA00022676"/>
    </source>
</evidence>
<dbReference type="CDD" id="cd00761">
    <property type="entry name" value="Glyco_tranf_GTA_type"/>
    <property type="match status" value="1"/>
</dbReference>
<dbReference type="Gene3D" id="3.90.550.10">
    <property type="entry name" value="Spore Coat Polysaccharide Biosynthesis Protein SpsA, Chain A"/>
    <property type="match status" value="1"/>
</dbReference>
<keyword evidence="3" id="KW-0472">Membrane</keyword>
<name>A0AAQ2S0N3_BACFG</name>
<dbReference type="PANTHER" id="PTHR22916">
    <property type="entry name" value="GLYCOSYLTRANSFERASE"/>
    <property type="match status" value="1"/>
</dbReference>
<accession>A0AAQ2S0N3</accession>
<evidence type="ECO:0000256" key="3">
    <source>
        <dbReference type="SAM" id="Phobius"/>
    </source>
</evidence>